<feature type="transmembrane region" description="Helical" evidence="1">
    <location>
        <begin position="143"/>
        <end position="165"/>
    </location>
</feature>
<keyword evidence="1" id="KW-1133">Transmembrane helix</keyword>
<feature type="transmembrane region" description="Helical" evidence="1">
    <location>
        <begin position="49"/>
        <end position="70"/>
    </location>
</feature>
<dbReference type="OrthoDB" id="1376015at2"/>
<dbReference type="Pfam" id="PF00884">
    <property type="entry name" value="Sulfatase"/>
    <property type="match status" value="1"/>
</dbReference>
<dbReference type="InterPro" id="IPR000917">
    <property type="entry name" value="Sulfatase_N"/>
</dbReference>
<name>A0A423PZ20_9GAMM</name>
<feature type="domain" description="Sulfatase N-terminal" evidence="2">
    <location>
        <begin position="258"/>
        <end position="461"/>
    </location>
</feature>
<feature type="transmembrane region" description="Helical" evidence="1">
    <location>
        <begin position="105"/>
        <end position="131"/>
    </location>
</feature>
<protein>
    <submittedName>
        <fullName evidence="3">Sulfatase</fullName>
    </submittedName>
</protein>
<accession>A0A423PZ20</accession>
<dbReference type="AlphaFoldDB" id="A0A423PZ20"/>
<keyword evidence="1" id="KW-0472">Membrane</keyword>
<dbReference type="InParanoid" id="A0A423PZ20"/>
<dbReference type="Proteomes" id="UP000285310">
    <property type="component" value="Unassembled WGS sequence"/>
</dbReference>
<reference evidence="3 4" key="1">
    <citation type="submission" date="2013-10" db="EMBL/GenBank/DDBJ databases">
        <title>Salinisphaera japonica YTM-1 Genome Sequencing.</title>
        <authorList>
            <person name="Lai Q."/>
            <person name="Li C."/>
            <person name="Shao Z."/>
        </authorList>
    </citation>
    <scope>NUCLEOTIDE SEQUENCE [LARGE SCALE GENOMIC DNA]</scope>
    <source>
        <strain evidence="3 4">YTM-1</strain>
    </source>
</reference>
<evidence type="ECO:0000313" key="3">
    <source>
        <dbReference type="EMBL" id="ROO30763.1"/>
    </source>
</evidence>
<evidence type="ECO:0000313" key="4">
    <source>
        <dbReference type="Proteomes" id="UP000285310"/>
    </source>
</evidence>
<sequence>MNHPSVRCVLAALILGVIAILPEAGRGWTPVIAISAPAIVAGLSVVPGRLFQLARLVVMVVVALFALLRIADYGAGRAYGRAFDPLVDMGLLPAAWQLARGTLGLMPAALILLGLLAGLVALLGLLFWALGGARHLGTRPRRLWLAATLVLAGALGLARTTGLGLPIGAPALERVAAHISQARQTHARLQAFDAQLARDPLADLGPETRFSALAGQDVMVWFVESYGRATLYDARYGPTVKKRLAAVGAALAEGQMAARSGWLVSPTYGGMSWLAHGALLSGLWTDNQKRYDAMIDSDRASLNRLFRQAGWTTIAAVPAIMQDWPEAAYFGFDTIYDAHGLGYRGRRFNWVTMPDQFTLNRVRQIVGRLEQPAMVEVSLISSHAPWTPIPHPVAWDAIDDGHIFDAQALAGDSPQAVWSDRTRVRAQYLKSIDYVWATLGDYMTRYGDDTIFVIVGDHQPAPVITGSRDDYRVPITIVTDRPALLERLDARYWQPGLVPADDLPARGMDTFRETFTRAMSD</sequence>
<dbReference type="RefSeq" id="WP_123657453.1">
    <property type="nucleotide sequence ID" value="NZ_AYKG01000010.1"/>
</dbReference>
<evidence type="ECO:0000256" key="1">
    <source>
        <dbReference type="SAM" id="Phobius"/>
    </source>
</evidence>
<proteinExistence type="predicted"/>
<dbReference type="Gene3D" id="3.40.720.10">
    <property type="entry name" value="Alkaline Phosphatase, subunit A"/>
    <property type="match status" value="1"/>
</dbReference>
<organism evidence="3 4">
    <name type="scientific">Salinisphaera japonica YTM-1</name>
    <dbReference type="NCBI Taxonomy" id="1209778"/>
    <lineage>
        <taxon>Bacteria</taxon>
        <taxon>Pseudomonadati</taxon>
        <taxon>Pseudomonadota</taxon>
        <taxon>Gammaproteobacteria</taxon>
        <taxon>Salinisphaerales</taxon>
        <taxon>Salinisphaeraceae</taxon>
        <taxon>Salinisphaera</taxon>
    </lineage>
</organism>
<gene>
    <name evidence="3" type="ORF">SAJA_04540</name>
</gene>
<evidence type="ECO:0000259" key="2">
    <source>
        <dbReference type="Pfam" id="PF00884"/>
    </source>
</evidence>
<dbReference type="InterPro" id="IPR017850">
    <property type="entry name" value="Alkaline_phosphatase_core_sf"/>
</dbReference>
<dbReference type="EMBL" id="AYKG01000010">
    <property type="protein sequence ID" value="ROO30763.1"/>
    <property type="molecule type" value="Genomic_DNA"/>
</dbReference>
<keyword evidence="4" id="KW-1185">Reference proteome</keyword>
<dbReference type="SUPFAM" id="SSF53649">
    <property type="entry name" value="Alkaline phosphatase-like"/>
    <property type="match status" value="1"/>
</dbReference>
<keyword evidence="1" id="KW-0812">Transmembrane</keyword>
<comment type="caution">
    <text evidence="3">The sequence shown here is derived from an EMBL/GenBank/DDBJ whole genome shotgun (WGS) entry which is preliminary data.</text>
</comment>